<accession>A0A381S0R4</accession>
<reference evidence="1" key="1">
    <citation type="submission" date="2018-05" db="EMBL/GenBank/DDBJ databases">
        <authorList>
            <person name="Lanie J.A."/>
            <person name="Ng W.-L."/>
            <person name="Kazmierczak K.M."/>
            <person name="Andrzejewski T.M."/>
            <person name="Davidsen T.M."/>
            <person name="Wayne K.J."/>
            <person name="Tettelin H."/>
            <person name="Glass J.I."/>
            <person name="Rusch D."/>
            <person name="Podicherti R."/>
            <person name="Tsui H.-C.T."/>
            <person name="Winkler M.E."/>
        </authorList>
    </citation>
    <scope>NUCLEOTIDE SEQUENCE</scope>
</reference>
<name>A0A381S0R4_9ZZZZ</name>
<proteinExistence type="predicted"/>
<dbReference type="AlphaFoldDB" id="A0A381S0R4"/>
<organism evidence="1">
    <name type="scientific">marine metagenome</name>
    <dbReference type="NCBI Taxonomy" id="408172"/>
    <lineage>
        <taxon>unclassified sequences</taxon>
        <taxon>metagenomes</taxon>
        <taxon>ecological metagenomes</taxon>
    </lineage>
</organism>
<protein>
    <submittedName>
        <fullName evidence="1">Uncharacterized protein</fullName>
    </submittedName>
</protein>
<dbReference type="EMBL" id="UINC01002533">
    <property type="protein sequence ID" value="SUZ97696.1"/>
    <property type="molecule type" value="Genomic_DNA"/>
</dbReference>
<gene>
    <name evidence="1" type="ORF">METZ01_LOCUS50550</name>
</gene>
<sequence length="86" mass="9593">MHLLNGQTRGYEGRAHLASRGLECLSHRLLVLQEGRSDGGREGQVHPGLKVVQRLQPLAEHYPVQQAARAGVQDNEGVWRGYVRVE</sequence>
<evidence type="ECO:0000313" key="1">
    <source>
        <dbReference type="EMBL" id="SUZ97696.1"/>
    </source>
</evidence>